<dbReference type="PANTHER" id="PTHR34374">
    <property type="entry name" value="LARGE RIBOSOMAL RNA SUBUNIT ACCUMULATION PROTEIN YCED HOMOLOG 1, CHLOROPLASTIC"/>
    <property type="match status" value="1"/>
</dbReference>
<dbReference type="EMBL" id="GCHU01028517">
    <property type="protein sequence ID" value="JAG85359.1"/>
    <property type="molecule type" value="Transcribed_RNA"/>
</dbReference>
<organism evidence="2">
    <name type="scientific">Wollemia nobilis</name>
    <dbReference type="NCBI Taxonomy" id="56998"/>
    <lineage>
        <taxon>Eukaryota</taxon>
        <taxon>Viridiplantae</taxon>
        <taxon>Streptophyta</taxon>
        <taxon>Embryophyta</taxon>
        <taxon>Tracheophyta</taxon>
        <taxon>Spermatophyta</taxon>
        <taxon>Pinopsida</taxon>
        <taxon>Pinidae</taxon>
        <taxon>Conifers II</taxon>
        <taxon>Araucariales</taxon>
        <taxon>Araucariaceae</taxon>
        <taxon>Wollemia</taxon>
    </lineage>
</organism>
<sequence length="304" mass="34199">MEILTFSSSRFGSTSGLPSTSRSVSNLSLFPSSANPSPIRGQNDCCLRWASRKICTSGRWRQRESALYAKYRRTSYFTEAEEDKRRGMVGDEECPWEGAIMYKRSASHTHLEYCTTLERLGLSSLSSQLSMSTASQTGFRVTENGDSGTPVQISIDVTRKRRDLQLDGLLRTFITLPCYRCGEAAAKLVFSNFCLLLREDPIDEADEMDTTVGFGKDKAKTAYVSFDEEDHEEELDFDLDDQMYFPRGEKEIDISKYIRDIVHLENSMTALCDLNCKGSCVNCGTNFNKGTCKCTNTNEFIVDA</sequence>
<protein>
    <submittedName>
        <fullName evidence="2">TSA: Wollemia nobilis Ref_Wollemi_Transcript_28736_1118 transcribed RNA sequence</fullName>
    </submittedName>
</protein>
<feature type="region of interest" description="Disordered" evidence="1">
    <location>
        <begin position="1"/>
        <end position="22"/>
    </location>
</feature>
<evidence type="ECO:0000313" key="2">
    <source>
        <dbReference type="EMBL" id="JAG85359.1"/>
    </source>
</evidence>
<dbReference type="Pfam" id="PF02620">
    <property type="entry name" value="YceD"/>
    <property type="match status" value="1"/>
</dbReference>
<proteinExistence type="predicted"/>
<dbReference type="PANTHER" id="PTHR34374:SF1">
    <property type="entry name" value="LARGE RIBOSOMAL RNA SUBUNIT ACCUMULATION PROTEIN YCED HOMOLOG 1, CHLOROPLASTIC"/>
    <property type="match status" value="1"/>
</dbReference>
<accession>A0A0C9RPP2</accession>
<reference evidence="2" key="1">
    <citation type="submission" date="2015-02" db="EMBL/GenBank/DDBJ databases">
        <title>A transcriptome of Wollemia nobilis - a relic of Gondwana.</title>
        <authorList>
            <person name="Chia J.Y."/>
            <person name="Leong Y.S."/>
            <person name="Abdul Karim S."/>
            <person name="Wan Azmi N."/>
            <person name="Hercus R."/>
            <person name="Croft L."/>
        </authorList>
    </citation>
    <scope>NUCLEOTIDE SEQUENCE</scope>
    <source>
        <strain evidence="2">MaeBrown</strain>
        <tissue evidence="2">Leaf</tissue>
    </source>
</reference>
<dbReference type="AlphaFoldDB" id="A0A0C9RPP2"/>
<dbReference type="InterPro" id="IPR003772">
    <property type="entry name" value="YceD"/>
</dbReference>
<feature type="compositionally biased region" description="Low complexity" evidence="1">
    <location>
        <begin position="1"/>
        <end position="19"/>
    </location>
</feature>
<name>A0A0C9RPP2_9CONI</name>
<evidence type="ECO:0000256" key="1">
    <source>
        <dbReference type="SAM" id="MobiDB-lite"/>
    </source>
</evidence>